<dbReference type="OrthoDB" id="59858at2"/>
<evidence type="ECO:0008006" key="3">
    <source>
        <dbReference type="Google" id="ProtNLM"/>
    </source>
</evidence>
<dbReference type="SUPFAM" id="SSF52540">
    <property type="entry name" value="P-loop containing nucleoside triphosphate hydrolases"/>
    <property type="match status" value="1"/>
</dbReference>
<reference evidence="1 2" key="1">
    <citation type="submission" date="2018-05" db="EMBL/GenBank/DDBJ databases">
        <title>Complete Genome Sequence of Deinococcus sp. strain 17bor-2.</title>
        <authorList>
            <person name="Srinivasan S."/>
        </authorList>
    </citation>
    <scope>NUCLEOTIDE SEQUENCE [LARGE SCALE GENOMIC DNA]</scope>
    <source>
        <strain evidence="1 2">17bor-2</strain>
    </source>
</reference>
<dbReference type="EMBL" id="CP029494">
    <property type="protein sequence ID" value="AWN24262.1"/>
    <property type="molecule type" value="Genomic_DNA"/>
</dbReference>
<proteinExistence type="predicted"/>
<dbReference type="AlphaFoldDB" id="A0A2Z3JGZ7"/>
<dbReference type="KEGG" id="dez:DKM44_14350"/>
<dbReference type="Gene3D" id="3.40.50.300">
    <property type="entry name" value="P-loop containing nucleotide triphosphate hydrolases"/>
    <property type="match status" value="1"/>
</dbReference>
<protein>
    <recommendedName>
        <fullName evidence="3">AAA+ ATPase domain-containing protein</fullName>
    </recommendedName>
</protein>
<gene>
    <name evidence="1" type="ORF">DKM44_14350</name>
</gene>
<name>A0A2Z3JGZ7_9DEIO</name>
<sequence length="338" mass="36388">MPLTKIDVTQPYQEISWLVPDLIPQGHPTIVAALPGAGKTTVVAALAWVMSSSEEDRMFLDRPVPGGATIYVNYDSPTGDGRSLRYLLAQLQVADPSGRMNLIHILEPDKETYGLGDPELAQIKTLALEQGVKLIVLDAFMTCFPEINANKLSEAMGPLTALRELATETGAAVVIIDHLPKPQAGEKVGARGVMGSIGKSAQARAVHILDLVKPEDADGRHLIRWRVDKMTFGPVPKPFAVECLHQDGGLLLTVGTVDEVLKETRTAKALQLMHRALIEAGEEWTARKDLVELARSEAALGATAAKQALDTLLAKLGSKVEQHTLSKAGGPLVYRLLP</sequence>
<evidence type="ECO:0000313" key="1">
    <source>
        <dbReference type="EMBL" id="AWN24262.1"/>
    </source>
</evidence>
<organism evidence="1 2">
    <name type="scientific">Deinococcus irradiatisoli</name>
    <dbReference type="NCBI Taxonomy" id="2202254"/>
    <lineage>
        <taxon>Bacteria</taxon>
        <taxon>Thermotogati</taxon>
        <taxon>Deinococcota</taxon>
        <taxon>Deinococci</taxon>
        <taxon>Deinococcales</taxon>
        <taxon>Deinococcaceae</taxon>
        <taxon>Deinococcus</taxon>
    </lineage>
</organism>
<keyword evidence="2" id="KW-1185">Reference proteome</keyword>
<dbReference type="Proteomes" id="UP000245368">
    <property type="component" value="Chromosome"/>
</dbReference>
<dbReference type="Pfam" id="PF13481">
    <property type="entry name" value="AAA_25"/>
    <property type="match status" value="1"/>
</dbReference>
<accession>A0A2Z3JGZ7</accession>
<evidence type="ECO:0000313" key="2">
    <source>
        <dbReference type="Proteomes" id="UP000245368"/>
    </source>
</evidence>
<dbReference type="InterPro" id="IPR027417">
    <property type="entry name" value="P-loop_NTPase"/>
</dbReference>
<dbReference type="RefSeq" id="WP_109827987.1">
    <property type="nucleotide sequence ID" value="NZ_CP029494.1"/>
</dbReference>